<proteinExistence type="predicted"/>
<protein>
    <submittedName>
        <fullName evidence="3">Uncharacterized protein</fullName>
    </submittedName>
</protein>
<keyword evidence="1" id="KW-0175">Coiled coil</keyword>
<reference evidence="3" key="1">
    <citation type="submission" date="2021-01" db="EMBL/GenBank/DDBJ databases">
        <authorList>
            <person name="Corre E."/>
            <person name="Pelletier E."/>
            <person name="Niang G."/>
            <person name="Scheremetjew M."/>
            <person name="Finn R."/>
            <person name="Kale V."/>
            <person name="Holt S."/>
            <person name="Cochrane G."/>
            <person name="Meng A."/>
            <person name="Brown T."/>
            <person name="Cohen L."/>
        </authorList>
    </citation>
    <scope>NUCLEOTIDE SEQUENCE</scope>
    <source>
        <strain evidence="3">GSO104</strain>
    </source>
</reference>
<evidence type="ECO:0000256" key="2">
    <source>
        <dbReference type="SAM" id="MobiDB-lite"/>
    </source>
</evidence>
<feature type="region of interest" description="Disordered" evidence="2">
    <location>
        <begin position="377"/>
        <end position="443"/>
    </location>
</feature>
<sequence>MRVSLTRAEAESYSAKQQVKKLTDQITRIKSKAKTSKLAITEESENALNSLKEKLAMEAAEKDAANVALQSIHTELKSASSELEKVKKELNVKDARIKRLEKVSLTKDQCVALKKMKEERLQFMEDVQDYKKKLFIAEKEIKSLKISNKENNHSQAGTLDEISSLKGAKLALETKLRKYATHCQRLEGEKAAIRDAIKSSTSLDESMINAKDDLASFVCALCEKVATLEDENDALASSEEKASGYLMELDRMRDKISKMEKGMSKLQDQQGKLVQSEAELLSKLSSAEGEIAVLRKERTEFQNIAETARGSAADLESEKSRQVQYLEQENLQLMIELKSAKKEANDAKVELSALQAGMQDDMTDDLGRISSPANGLLANKENIPNSVRTPNESSFLEVSPRNNPFSSTKKRTKKESKMTTPTHVLGESKIKCDDENTQECKQS</sequence>
<name>A0A7S4W086_9STRA</name>
<dbReference type="AlphaFoldDB" id="A0A7S4W086"/>
<evidence type="ECO:0000313" key="3">
    <source>
        <dbReference type="EMBL" id="CAE4662921.1"/>
    </source>
</evidence>
<feature type="coiled-coil region" evidence="1">
    <location>
        <begin position="249"/>
        <end position="357"/>
    </location>
</feature>
<feature type="coiled-coil region" evidence="1">
    <location>
        <begin position="5"/>
        <end position="147"/>
    </location>
</feature>
<feature type="compositionally biased region" description="Polar residues" evidence="2">
    <location>
        <begin position="382"/>
        <end position="405"/>
    </location>
</feature>
<accession>A0A7S4W086</accession>
<dbReference type="EMBL" id="HBNS01058078">
    <property type="protein sequence ID" value="CAE4662921.1"/>
    <property type="molecule type" value="Transcribed_RNA"/>
</dbReference>
<organism evidence="3">
    <name type="scientific">Ditylum brightwellii</name>
    <dbReference type="NCBI Taxonomy" id="49249"/>
    <lineage>
        <taxon>Eukaryota</taxon>
        <taxon>Sar</taxon>
        <taxon>Stramenopiles</taxon>
        <taxon>Ochrophyta</taxon>
        <taxon>Bacillariophyta</taxon>
        <taxon>Mediophyceae</taxon>
        <taxon>Lithodesmiophycidae</taxon>
        <taxon>Lithodesmiales</taxon>
        <taxon>Lithodesmiaceae</taxon>
        <taxon>Ditylum</taxon>
    </lineage>
</organism>
<gene>
    <name evidence="3" type="ORF">DBRI00130_LOCUS41774</name>
</gene>
<evidence type="ECO:0000256" key="1">
    <source>
        <dbReference type="SAM" id="Coils"/>
    </source>
</evidence>